<evidence type="ECO:0000313" key="1">
    <source>
        <dbReference type="EMBL" id="CAG8845400.1"/>
    </source>
</evidence>
<sequence>NNVLEAIASLFESFQEDLILTITEETLKRKKMVIPSIQKQLLK</sequence>
<gene>
    <name evidence="1" type="ORF">GMARGA_LOCUS37615</name>
</gene>
<dbReference type="EMBL" id="CAJVQB010079444">
    <property type="protein sequence ID" value="CAG8845400.1"/>
    <property type="molecule type" value="Genomic_DNA"/>
</dbReference>
<keyword evidence="2" id="KW-1185">Reference proteome</keyword>
<proteinExistence type="predicted"/>
<organism evidence="1 2">
    <name type="scientific">Gigaspora margarita</name>
    <dbReference type="NCBI Taxonomy" id="4874"/>
    <lineage>
        <taxon>Eukaryota</taxon>
        <taxon>Fungi</taxon>
        <taxon>Fungi incertae sedis</taxon>
        <taxon>Mucoromycota</taxon>
        <taxon>Glomeromycotina</taxon>
        <taxon>Glomeromycetes</taxon>
        <taxon>Diversisporales</taxon>
        <taxon>Gigasporaceae</taxon>
        <taxon>Gigaspora</taxon>
    </lineage>
</organism>
<comment type="caution">
    <text evidence="1">The sequence shown here is derived from an EMBL/GenBank/DDBJ whole genome shotgun (WGS) entry which is preliminary data.</text>
</comment>
<feature type="non-terminal residue" evidence="1">
    <location>
        <position position="43"/>
    </location>
</feature>
<feature type="non-terminal residue" evidence="1">
    <location>
        <position position="1"/>
    </location>
</feature>
<name>A0ABN7X0Z2_GIGMA</name>
<accession>A0ABN7X0Z2</accession>
<reference evidence="1 2" key="1">
    <citation type="submission" date="2021-06" db="EMBL/GenBank/DDBJ databases">
        <authorList>
            <person name="Kallberg Y."/>
            <person name="Tangrot J."/>
            <person name="Rosling A."/>
        </authorList>
    </citation>
    <scope>NUCLEOTIDE SEQUENCE [LARGE SCALE GENOMIC DNA]</scope>
    <source>
        <strain evidence="1 2">120-4 pot B 10/14</strain>
    </source>
</reference>
<protein>
    <submittedName>
        <fullName evidence="1">7959_t:CDS:1</fullName>
    </submittedName>
</protein>
<dbReference type="Proteomes" id="UP000789901">
    <property type="component" value="Unassembled WGS sequence"/>
</dbReference>
<evidence type="ECO:0000313" key="2">
    <source>
        <dbReference type="Proteomes" id="UP000789901"/>
    </source>
</evidence>